<evidence type="ECO:0000313" key="10">
    <source>
        <dbReference type="EMBL" id="PSN72912.1"/>
    </source>
</evidence>
<organism evidence="10 11">
    <name type="scientific">Corynespora cassiicola Philippines</name>
    <dbReference type="NCBI Taxonomy" id="1448308"/>
    <lineage>
        <taxon>Eukaryota</taxon>
        <taxon>Fungi</taxon>
        <taxon>Dikarya</taxon>
        <taxon>Ascomycota</taxon>
        <taxon>Pezizomycotina</taxon>
        <taxon>Dothideomycetes</taxon>
        <taxon>Pleosporomycetidae</taxon>
        <taxon>Pleosporales</taxon>
        <taxon>Corynesporascaceae</taxon>
        <taxon>Corynespora</taxon>
    </lineage>
</organism>
<dbReference type="AlphaFoldDB" id="A0A2T2P5G2"/>
<comment type="similarity">
    <text evidence="3">Belongs to the glycosyl hydrolase 51 family.</text>
</comment>
<dbReference type="GO" id="GO:0031222">
    <property type="term" value="P:arabinan catabolic process"/>
    <property type="evidence" value="ECO:0007669"/>
    <property type="project" value="UniProtKB-UniPathway"/>
</dbReference>
<dbReference type="Gene3D" id="3.20.20.80">
    <property type="entry name" value="Glycosidases"/>
    <property type="match status" value="1"/>
</dbReference>
<dbReference type="SUPFAM" id="SSF51445">
    <property type="entry name" value="(Trans)glycosidases"/>
    <property type="match status" value="1"/>
</dbReference>
<dbReference type="OrthoDB" id="406864at2759"/>
<dbReference type="InterPro" id="IPR017853">
    <property type="entry name" value="GH"/>
</dbReference>
<dbReference type="Pfam" id="PF22848">
    <property type="entry name" value="ASD1_dom"/>
    <property type="match status" value="1"/>
</dbReference>
<dbReference type="UniPathway" id="UPA00667"/>
<accession>A0A2T2P5G2</accession>
<dbReference type="InterPro" id="IPR010720">
    <property type="entry name" value="Alpha-L-AF_C"/>
</dbReference>
<dbReference type="InterPro" id="IPR055235">
    <property type="entry name" value="ASD1_cat"/>
</dbReference>
<dbReference type="EC" id="3.2.1.55" evidence="4"/>
<evidence type="ECO:0000259" key="9">
    <source>
        <dbReference type="SMART" id="SM00813"/>
    </source>
</evidence>
<keyword evidence="6" id="KW-0378">Hydrolase</keyword>
<reference evidence="10 11" key="1">
    <citation type="journal article" date="2018" name="Front. Microbiol.">
        <title>Genome-Wide Analysis of Corynespora cassiicola Leaf Fall Disease Putative Effectors.</title>
        <authorList>
            <person name="Lopez D."/>
            <person name="Ribeiro S."/>
            <person name="Label P."/>
            <person name="Fumanal B."/>
            <person name="Venisse J.S."/>
            <person name="Kohler A."/>
            <person name="de Oliveira R.R."/>
            <person name="Labutti K."/>
            <person name="Lipzen A."/>
            <person name="Lail K."/>
            <person name="Bauer D."/>
            <person name="Ohm R.A."/>
            <person name="Barry K.W."/>
            <person name="Spatafora J."/>
            <person name="Grigoriev I.V."/>
            <person name="Martin F.M."/>
            <person name="Pujade-Renaud V."/>
        </authorList>
    </citation>
    <scope>NUCLEOTIDE SEQUENCE [LARGE SCALE GENOMIC DNA]</scope>
    <source>
        <strain evidence="10 11">Philippines</strain>
    </source>
</reference>
<dbReference type="Proteomes" id="UP000240883">
    <property type="component" value="Unassembled WGS sequence"/>
</dbReference>
<dbReference type="EMBL" id="KZ678129">
    <property type="protein sequence ID" value="PSN72912.1"/>
    <property type="molecule type" value="Genomic_DNA"/>
</dbReference>
<keyword evidence="5 8" id="KW-0732">Signal</keyword>
<dbReference type="InterPro" id="IPR051563">
    <property type="entry name" value="Glycosyl_Hydrolase_51"/>
</dbReference>
<dbReference type="PANTHER" id="PTHR31776:SF0">
    <property type="entry name" value="ALPHA-L-ARABINOFURANOSIDASE 1"/>
    <property type="match status" value="1"/>
</dbReference>
<protein>
    <recommendedName>
        <fullName evidence="4">non-reducing end alpha-L-arabinofuranosidase</fullName>
        <ecNumber evidence="4">3.2.1.55</ecNumber>
    </recommendedName>
</protein>
<dbReference type="GO" id="GO:0046556">
    <property type="term" value="F:alpha-L-arabinofuranosidase activity"/>
    <property type="evidence" value="ECO:0007669"/>
    <property type="project" value="UniProtKB-EC"/>
</dbReference>
<dbReference type="Pfam" id="PF06964">
    <property type="entry name" value="Alpha-L-AF_C"/>
    <property type="match status" value="1"/>
</dbReference>
<evidence type="ECO:0000256" key="4">
    <source>
        <dbReference type="ARBA" id="ARBA00012670"/>
    </source>
</evidence>
<evidence type="ECO:0000313" key="11">
    <source>
        <dbReference type="Proteomes" id="UP000240883"/>
    </source>
</evidence>
<comment type="catalytic activity">
    <reaction evidence="1">
        <text>Hydrolysis of terminal non-reducing alpha-L-arabinofuranoside residues in alpha-L-arabinosides.</text>
        <dbReference type="EC" id="3.2.1.55"/>
    </reaction>
</comment>
<dbReference type="STRING" id="1448308.A0A2T2P5G2"/>
<evidence type="ECO:0000256" key="3">
    <source>
        <dbReference type="ARBA" id="ARBA00007186"/>
    </source>
</evidence>
<evidence type="ECO:0000256" key="7">
    <source>
        <dbReference type="ARBA" id="ARBA00023180"/>
    </source>
</evidence>
<dbReference type="SMART" id="SM00813">
    <property type="entry name" value="Alpha-L-AF_C"/>
    <property type="match status" value="1"/>
</dbReference>
<feature type="signal peptide" evidence="8">
    <location>
        <begin position="1"/>
        <end position="16"/>
    </location>
</feature>
<evidence type="ECO:0000256" key="2">
    <source>
        <dbReference type="ARBA" id="ARBA00004834"/>
    </source>
</evidence>
<keyword evidence="7" id="KW-0325">Glycoprotein</keyword>
<comment type="pathway">
    <text evidence="2">Glycan metabolism; L-arabinan degradation.</text>
</comment>
<dbReference type="PANTHER" id="PTHR31776">
    <property type="entry name" value="ALPHA-L-ARABINOFURANOSIDASE 1"/>
    <property type="match status" value="1"/>
</dbReference>
<dbReference type="GO" id="GO:0046373">
    <property type="term" value="P:L-arabinose metabolic process"/>
    <property type="evidence" value="ECO:0007669"/>
    <property type="project" value="InterPro"/>
</dbReference>
<proteinExistence type="inferred from homology"/>
<gene>
    <name evidence="10" type="ORF">BS50DRAFT_629012</name>
</gene>
<keyword evidence="11" id="KW-1185">Reference proteome</keyword>
<feature type="domain" description="Alpha-L-arabinofuranosidase C-terminal" evidence="9">
    <location>
        <begin position="435"/>
        <end position="629"/>
    </location>
</feature>
<evidence type="ECO:0000256" key="5">
    <source>
        <dbReference type="ARBA" id="ARBA00022729"/>
    </source>
</evidence>
<evidence type="ECO:0000256" key="8">
    <source>
        <dbReference type="SAM" id="SignalP"/>
    </source>
</evidence>
<evidence type="ECO:0000256" key="6">
    <source>
        <dbReference type="ARBA" id="ARBA00022801"/>
    </source>
</evidence>
<evidence type="ECO:0000256" key="1">
    <source>
        <dbReference type="ARBA" id="ARBA00001462"/>
    </source>
</evidence>
<feature type="chain" id="PRO_5015547968" description="non-reducing end alpha-L-arabinofuranosidase" evidence="8">
    <location>
        <begin position="17"/>
        <end position="637"/>
    </location>
</feature>
<sequence length="637" mass="69797">MYPRILGLSLIAGASALDIKVSKTGGNATSGFQYGIIFEDINHSGDGGLYAELIRNRAFQGSPAHPSVVNPWSAVEDAKLSLQNLSQPLSAALPTSLRVEAPSGQVGISNPGFWGIDVKKQEYTGSFWVKGTYNGSFTASFYNYLSNETLGNVEVPSNATADEWREHAFKLTPEKEPGNVNNTFRIVYDSSGTDGSLDFNLISVFPPTYNARPNGMRPELMEALKGLNPSFLRFPGGNNLEGEEPPYYLKWNETLGPLKDRYGYPGTWSYENTNGLGLIEYLLWCDDLKMEPVLAVWAGFYLDGPVVPENALQPYIDDALNQLEFITGDASTKYGALRASLGHAKPWVIKYVEVGNEDNLGGGAASYNEYRFKAFKDAINKKYPDIFVFASTNIFQFAEESDAGEDYHQYTRPDRFVEQFSFFDNFTTGFRTMVGEYAAVQPNIPQGGGVDWNAPRWAFPQWIGTVAEAVFAIGTERNADKMFGVAYAPILQNLNSYQWAPDLISFNADPEQTVLSTSYHAIQLLSAHRLTTTLPVEAPVFGPAYYVAGHSNATNSYILKTAVYNATEAVGMNVAFEGVGEGAKGSLTVLTAPEGGSWNEVGKDVVKREEREVVAGKGGVFAFEVEDLSVSVFEVKA</sequence>
<name>A0A2T2P5G2_CORCC</name>